<organism evidence="1 2">
    <name type="scientific">Symplocastrum torsivum CPER-KK1</name>
    <dbReference type="NCBI Taxonomy" id="450513"/>
    <lineage>
        <taxon>Bacteria</taxon>
        <taxon>Bacillati</taxon>
        <taxon>Cyanobacteriota</taxon>
        <taxon>Cyanophyceae</taxon>
        <taxon>Oscillatoriophycideae</taxon>
        <taxon>Oscillatoriales</taxon>
        <taxon>Microcoleaceae</taxon>
        <taxon>Symplocastrum</taxon>
    </lineage>
</organism>
<dbReference type="EMBL" id="JAHHIF010000045">
    <property type="protein sequence ID" value="MBW4547643.1"/>
    <property type="molecule type" value="Genomic_DNA"/>
</dbReference>
<reference evidence="1" key="2">
    <citation type="journal article" date="2022" name="Microbiol. Resour. Announc.">
        <title>Metagenome Sequencing to Explore Phylogenomics of Terrestrial Cyanobacteria.</title>
        <authorList>
            <person name="Ward R.D."/>
            <person name="Stajich J.E."/>
            <person name="Johansen J.R."/>
            <person name="Huntemann M."/>
            <person name="Clum A."/>
            <person name="Foster B."/>
            <person name="Foster B."/>
            <person name="Roux S."/>
            <person name="Palaniappan K."/>
            <person name="Varghese N."/>
            <person name="Mukherjee S."/>
            <person name="Reddy T.B.K."/>
            <person name="Daum C."/>
            <person name="Copeland A."/>
            <person name="Chen I.A."/>
            <person name="Ivanova N.N."/>
            <person name="Kyrpides N.C."/>
            <person name="Shapiro N."/>
            <person name="Eloe-Fadrosh E.A."/>
            <person name="Pietrasiak N."/>
        </authorList>
    </citation>
    <scope>NUCLEOTIDE SEQUENCE</scope>
    <source>
        <strain evidence="1">CPER-KK1</strain>
    </source>
</reference>
<dbReference type="Gene3D" id="2.160.20.80">
    <property type="entry name" value="E3 ubiquitin-protein ligase SopA"/>
    <property type="match status" value="1"/>
</dbReference>
<accession>A0A951PRU9</accession>
<dbReference type="PANTHER" id="PTHR47200:SF2">
    <property type="entry name" value="THYLAKOID LUMENAL 15 KDA PROTEIN 1, CHLOROPLASTIC"/>
    <property type="match status" value="1"/>
</dbReference>
<evidence type="ECO:0000313" key="1">
    <source>
        <dbReference type="EMBL" id="MBW4547643.1"/>
    </source>
</evidence>
<comment type="caution">
    <text evidence="1">The sequence shown here is derived from an EMBL/GenBank/DDBJ whole genome shotgun (WGS) entry which is preliminary data.</text>
</comment>
<name>A0A951PRU9_9CYAN</name>
<dbReference type="AlphaFoldDB" id="A0A951PRU9"/>
<evidence type="ECO:0000313" key="2">
    <source>
        <dbReference type="Proteomes" id="UP000753908"/>
    </source>
</evidence>
<reference evidence="1" key="1">
    <citation type="submission" date="2021-05" db="EMBL/GenBank/DDBJ databases">
        <authorList>
            <person name="Pietrasiak N."/>
            <person name="Ward R."/>
            <person name="Stajich J.E."/>
            <person name="Kurbessoian T."/>
        </authorList>
    </citation>
    <scope>NUCLEOTIDE SEQUENCE</scope>
    <source>
        <strain evidence="1">CPER-KK1</strain>
    </source>
</reference>
<proteinExistence type="predicted"/>
<protein>
    <submittedName>
        <fullName evidence="1">Pentapeptide repeat-containing protein</fullName>
    </submittedName>
</protein>
<dbReference type="Pfam" id="PF00805">
    <property type="entry name" value="Pentapeptide"/>
    <property type="match status" value="2"/>
</dbReference>
<dbReference type="SUPFAM" id="SSF141571">
    <property type="entry name" value="Pentapeptide repeat-like"/>
    <property type="match status" value="1"/>
</dbReference>
<dbReference type="InterPro" id="IPR044213">
    <property type="entry name" value="At2g44920-like"/>
</dbReference>
<dbReference type="PANTHER" id="PTHR47200">
    <property type="entry name" value="THYLAKOID LUMENAL 15 KDA PROTEIN 1, CHLOROPLASTIC"/>
    <property type="match status" value="1"/>
</dbReference>
<dbReference type="InterPro" id="IPR001646">
    <property type="entry name" value="5peptide_repeat"/>
</dbReference>
<dbReference type="Proteomes" id="UP000753908">
    <property type="component" value="Unassembled WGS sequence"/>
</dbReference>
<gene>
    <name evidence="1" type="ORF">KME25_24855</name>
</gene>
<sequence>MTCRQRLCLPAILSSLVLFLVASAWMFTSFTSPVLAEDYNRESLVGADFSGRVLTDDSFTKANLRNSNLSHTDLEGVSFFSANLESANLEGANLRNATLDTARLTNANLKNAVLEGAFAFNTKFDGANIEGADFTDVLFRQDVQKQLCKVASGTNPTTGRETRETLFCDY</sequence>